<protein>
    <recommendedName>
        <fullName evidence="4">Lipoprotein</fullName>
    </recommendedName>
</protein>
<comment type="caution">
    <text evidence="2">The sequence shown here is derived from an EMBL/GenBank/DDBJ whole genome shotgun (WGS) entry which is preliminary data.</text>
</comment>
<evidence type="ECO:0000256" key="1">
    <source>
        <dbReference type="SAM" id="SignalP"/>
    </source>
</evidence>
<name>A0ABS9IRP8_9ACTN</name>
<keyword evidence="1" id="KW-0732">Signal</keyword>
<keyword evidence="3" id="KW-1185">Reference proteome</keyword>
<evidence type="ECO:0008006" key="4">
    <source>
        <dbReference type="Google" id="ProtNLM"/>
    </source>
</evidence>
<reference evidence="2 3" key="1">
    <citation type="submission" date="2022-01" db="EMBL/GenBank/DDBJ databases">
        <authorList>
            <person name="Huang Y."/>
        </authorList>
    </citation>
    <scope>NUCLEOTIDE SEQUENCE [LARGE SCALE GENOMIC DNA]</scope>
    <source>
        <strain evidence="2 3">HY366</strain>
    </source>
</reference>
<dbReference type="Proteomes" id="UP001200110">
    <property type="component" value="Unassembled WGS sequence"/>
</dbReference>
<dbReference type="PROSITE" id="PS51257">
    <property type="entry name" value="PROKAR_LIPOPROTEIN"/>
    <property type="match status" value="1"/>
</dbReference>
<evidence type="ECO:0000313" key="3">
    <source>
        <dbReference type="Proteomes" id="UP001200110"/>
    </source>
</evidence>
<evidence type="ECO:0000313" key="2">
    <source>
        <dbReference type="EMBL" id="MCF8588229.1"/>
    </source>
</evidence>
<sequence length="192" mass="19437">MTRIRVIAAACAVAALGGVATACSSDDYTPGGDTVGGVTAELRSSADRGPSGTVPRLMLVVHNDSNAACSLPSHGIGSAIVTSVTRDGGDVASTSRSIPTFAPSIDAVRAALTPLPPDEALALDIQTSTDPAAVESHRIDGGGTLVRTTWPTGDPGEYRVTAALETPQAAARDDRPPLCAPTERATATFTVE</sequence>
<gene>
    <name evidence="2" type="ORF">L5G33_07055</name>
</gene>
<proteinExistence type="predicted"/>
<accession>A0ABS9IRP8</accession>
<feature type="signal peptide" evidence="1">
    <location>
        <begin position="1"/>
        <end position="22"/>
    </location>
</feature>
<organism evidence="2 3">
    <name type="scientific">Gordonia liuliyuniae</name>
    <dbReference type="NCBI Taxonomy" id="2911517"/>
    <lineage>
        <taxon>Bacteria</taxon>
        <taxon>Bacillati</taxon>
        <taxon>Actinomycetota</taxon>
        <taxon>Actinomycetes</taxon>
        <taxon>Mycobacteriales</taxon>
        <taxon>Gordoniaceae</taxon>
        <taxon>Gordonia</taxon>
    </lineage>
</organism>
<dbReference type="EMBL" id="JAKKOR010000005">
    <property type="protein sequence ID" value="MCF8588229.1"/>
    <property type="molecule type" value="Genomic_DNA"/>
</dbReference>
<feature type="chain" id="PRO_5046701896" description="Lipoprotein" evidence="1">
    <location>
        <begin position="23"/>
        <end position="192"/>
    </location>
</feature>
<dbReference type="RefSeq" id="WP_236997450.1">
    <property type="nucleotide sequence ID" value="NZ_JAKKOR010000005.1"/>
</dbReference>